<evidence type="ECO:0000313" key="2">
    <source>
        <dbReference type="EnsemblProtists" id="EOD06438"/>
    </source>
</evidence>
<keyword evidence="3" id="KW-1185">Reference proteome</keyword>
<dbReference type="RefSeq" id="XP_005758867.1">
    <property type="nucleotide sequence ID" value="XM_005758810.1"/>
</dbReference>
<feature type="transmembrane region" description="Helical" evidence="1">
    <location>
        <begin position="321"/>
        <end position="345"/>
    </location>
</feature>
<protein>
    <submittedName>
        <fullName evidence="2">Uncharacterized protein</fullName>
    </submittedName>
</protein>
<dbReference type="HOGENOM" id="CLU_475254_0_0_1"/>
<accession>A0A0D3I5A3</accession>
<keyword evidence="1" id="KW-0472">Membrane</keyword>
<organism evidence="2 3">
    <name type="scientific">Emiliania huxleyi (strain CCMP1516)</name>
    <dbReference type="NCBI Taxonomy" id="280463"/>
    <lineage>
        <taxon>Eukaryota</taxon>
        <taxon>Haptista</taxon>
        <taxon>Haptophyta</taxon>
        <taxon>Prymnesiophyceae</taxon>
        <taxon>Isochrysidales</taxon>
        <taxon>Noelaerhabdaceae</taxon>
        <taxon>Emiliania</taxon>
    </lineage>
</organism>
<feature type="transmembrane region" description="Helical" evidence="1">
    <location>
        <begin position="275"/>
        <end position="300"/>
    </location>
</feature>
<sequence>MGDSAASAIAEAAAAKEEVEKYKGYVKDMRRRLAMVGGNVPPSSLDVYEEMLPLVENDIWQTGQSGWLTADPGQGLAPPKENEILPLFLLSPAAAEYAADSSRYELFDSGFFPLWGIYMGCSRKFADLALIELTGFDKADVVPSVDGVPPEQQALPFRAVWEPGNTLEKERAETLNTPYPFPVPFPGRSRSTIILNWLGCRCSWPMTQFMWWNCISCNMHQVAVMIWMPVSVLFEWILLDGLFDIEFISKAARSDPNERVMVASPRRVAQKAATLLIYFIFPFIVLGYIASSGLTAWFRSLYQGRMMLRSLAARREANNEAYCSLLWFAIWVEVHSVVIPAYIPFIGPATFVFHYGANLVQLAKYYVILDVIIKFQQISLWFVHWLFCLTPDQINVTTQYYAGKRAVDEMDAAFYLYMWSFWVVMIGNMVGWGFELGYLWQWSVPALILLYACFLHSFPYCFAGQAICPPHTEAAVRCIMISTTFVFLLIHISWRACFLFPCLCAPEVPGWLFFPPHDPPPNPLKGQIIDLYGFRVFLDKLANGFAMPDDCVWEPVR</sequence>
<feature type="transmembrane region" description="Helical" evidence="1">
    <location>
        <begin position="414"/>
        <end position="434"/>
    </location>
</feature>
<keyword evidence="1" id="KW-1133">Transmembrane helix</keyword>
<evidence type="ECO:0000256" key="1">
    <source>
        <dbReference type="SAM" id="Phobius"/>
    </source>
</evidence>
<reference evidence="2" key="2">
    <citation type="submission" date="2024-10" db="UniProtKB">
        <authorList>
            <consortium name="EnsemblProtists"/>
        </authorList>
    </citation>
    <scope>IDENTIFICATION</scope>
</reference>
<dbReference type="PaxDb" id="2903-EOD06438"/>
<dbReference type="EnsemblProtists" id="EOD06438">
    <property type="protein sequence ID" value="EOD06438"/>
    <property type="gene ID" value="EMIHUDRAFT_465902"/>
</dbReference>
<dbReference type="KEGG" id="ehx:EMIHUDRAFT_465902"/>
<keyword evidence="1" id="KW-0812">Transmembrane</keyword>
<feature type="transmembrane region" description="Helical" evidence="1">
    <location>
        <begin position="440"/>
        <end position="462"/>
    </location>
</feature>
<dbReference type="Proteomes" id="UP000013827">
    <property type="component" value="Unassembled WGS sequence"/>
</dbReference>
<name>A0A0D3I5A3_EMIH1</name>
<dbReference type="GeneID" id="17252470"/>
<reference evidence="3" key="1">
    <citation type="journal article" date="2013" name="Nature">
        <title>Pan genome of the phytoplankton Emiliania underpins its global distribution.</title>
        <authorList>
            <person name="Read B.A."/>
            <person name="Kegel J."/>
            <person name="Klute M.J."/>
            <person name="Kuo A."/>
            <person name="Lefebvre S.C."/>
            <person name="Maumus F."/>
            <person name="Mayer C."/>
            <person name="Miller J."/>
            <person name="Monier A."/>
            <person name="Salamov A."/>
            <person name="Young J."/>
            <person name="Aguilar M."/>
            <person name="Claverie J.M."/>
            <person name="Frickenhaus S."/>
            <person name="Gonzalez K."/>
            <person name="Herman E.K."/>
            <person name="Lin Y.C."/>
            <person name="Napier J."/>
            <person name="Ogata H."/>
            <person name="Sarno A.F."/>
            <person name="Shmutz J."/>
            <person name="Schroeder D."/>
            <person name="de Vargas C."/>
            <person name="Verret F."/>
            <person name="von Dassow P."/>
            <person name="Valentin K."/>
            <person name="Van de Peer Y."/>
            <person name="Wheeler G."/>
            <person name="Dacks J.B."/>
            <person name="Delwiche C.F."/>
            <person name="Dyhrman S.T."/>
            <person name="Glockner G."/>
            <person name="John U."/>
            <person name="Richards T."/>
            <person name="Worden A.Z."/>
            <person name="Zhang X."/>
            <person name="Grigoriev I.V."/>
            <person name="Allen A.E."/>
            <person name="Bidle K."/>
            <person name="Borodovsky M."/>
            <person name="Bowler C."/>
            <person name="Brownlee C."/>
            <person name="Cock J.M."/>
            <person name="Elias M."/>
            <person name="Gladyshev V.N."/>
            <person name="Groth M."/>
            <person name="Guda C."/>
            <person name="Hadaegh A."/>
            <person name="Iglesias-Rodriguez M.D."/>
            <person name="Jenkins J."/>
            <person name="Jones B.M."/>
            <person name="Lawson T."/>
            <person name="Leese F."/>
            <person name="Lindquist E."/>
            <person name="Lobanov A."/>
            <person name="Lomsadze A."/>
            <person name="Malik S.B."/>
            <person name="Marsh M.E."/>
            <person name="Mackinder L."/>
            <person name="Mock T."/>
            <person name="Mueller-Roeber B."/>
            <person name="Pagarete A."/>
            <person name="Parker M."/>
            <person name="Probert I."/>
            <person name="Quesneville H."/>
            <person name="Raines C."/>
            <person name="Rensing S.A."/>
            <person name="Riano-Pachon D.M."/>
            <person name="Richier S."/>
            <person name="Rokitta S."/>
            <person name="Shiraiwa Y."/>
            <person name="Soanes D.M."/>
            <person name="van der Giezen M."/>
            <person name="Wahlund T.M."/>
            <person name="Williams B."/>
            <person name="Wilson W."/>
            <person name="Wolfe G."/>
            <person name="Wurch L.L."/>
        </authorList>
    </citation>
    <scope>NUCLEOTIDE SEQUENCE</scope>
</reference>
<feature type="transmembrane region" description="Helical" evidence="1">
    <location>
        <begin position="365"/>
        <end position="387"/>
    </location>
</feature>
<proteinExistence type="predicted"/>
<feature type="transmembrane region" description="Helical" evidence="1">
    <location>
        <begin position="474"/>
        <end position="494"/>
    </location>
</feature>
<evidence type="ECO:0000313" key="3">
    <source>
        <dbReference type="Proteomes" id="UP000013827"/>
    </source>
</evidence>
<dbReference type="AlphaFoldDB" id="A0A0D3I5A3"/>